<evidence type="ECO:0000256" key="8">
    <source>
        <dbReference type="SAM" id="Phobius"/>
    </source>
</evidence>
<dbReference type="Pfam" id="PF01490">
    <property type="entry name" value="Aa_trans"/>
    <property type="match status" value="1"/>
</dbReference>
<evidence type="ECO:0000256" key="6">
    <source>
        <dbReference type="ARBA" id="ARBA00023136"/>
    </source>
</evidence>
<evidence type="ECO:0000259" key="9">
    <source>
        <dbReference type="Pfam" id="PF01490"/>
    </source>
</evidence>
<reference evidence="10" key="1">
    <citation type="submission" date="2022-04" db="EMBL/GenBank/DDBJ databases">
        <title>Carnegiea gigantea Genome sequencing and assembly v2.</title>
        <authorList>
            <person name="Copetti D."/>
            <person name="Sanderson M.J."/>
            <person name="Burquez A."/>
            <person name="Wojciechowski M.F."/>
        </authorList>
    </citation>
    <scope>NUCLEOTIDE SEQUENCE</scope>
    <source>
        <strain evidence="10">SGP5-SGP5p</strain>
        <tissue evidence="10">Aerial part</tissue>
    </source>
</reference>
<accession>A0A9Q1Q960</accession>
<keyword evidence="5 8" id="KW-1133">Transmembrane helix</keyword>
<dbReference type="OrthoDB" id="40134at2759"/>
<evidence type="ECO:0000256" key="1">
    <source>
        <dbReference type="ARBA" id="ARBA00004370"/>
    </source>
</evidence>
<feature type="region of interest" description="Disordered" evidence="7">
    <location>
        <begin position="20"/>
        <end position="42"/>
    </location>
</feature>
<dbReference type="AlphaFoldDB" id="A0A9Q1Q960"/>
<feature type="domain" description="Amino acid transporter transmembrane" evidence="9">
    <location>
        <begin position="125"/>
        <end position="203"/>
    </location>
</feature>
<comment type="caution">
    <text evidence="10">The sequence shown here is derived from an EMBL/GenBank/DDBJ whole genome shotgun (WGS) entry which is preliminary data.</text>
</comment>
<keyword evidence="6 8" id="KW-0472">Membrane</keyword>
<keyword evidence="11" id="KW-1185">Reference proteome</keyword>
<evidence type="ECO:0000313" key="10">
    <source>
        <dbReference type="EMBL" id="KAJ8433603.1"/>
    </source>
</evidence>
<comment type="subcellular location">
    <subcellularLocation>
        <location evidence="1">Membrane</location>
    </subcellularLocation>
</comment>
<gene>
    <name evidence="10" type="ORF">Cgig2_016533</name>
</gene>
<evidence type="ECO:0000256" key="7">
    <source>
        <dbReference type="SAM" id="MobiDB-lite"/>
    </source>
</evidence>
<keyword evidence="4" id="KW-0029">Amino-acid transport</keyword>
<dbReference type="EMBL" id="JAKOGI010000528">
    <property type="protein sequence ID" value="KAJ8433603.1"/>
    <property type="molecule type" value="Genomic_DNA"/>
</dbReference>
<protein>
    <recommendedName>
        <fullName evidence="9">Amino acid transporter transmembrane domain-containing protein</fullName>
    </recommendedName>
</protein>
<proteinExistence type="predicted"/>
<evidence type="ECO:0000256" key="4">
    <source>
        <dbReference type="ARBA" id="ARBA00022970"/>
    </source>
</evidence>
<dbReference type="PANTHER" id="PTHR48017">
    <property type="entry name" value="OS05G0424000 PROTEIN-RELATED"/>
    <property type="match status" value="1"/>
</dbReference>
<name>A0A9Q1Q960_9CARY</name>
<dbReference type="GO" id="GO:0006865">
    <property type="term" value="P:amino acid transport"/>
    <property type="evidence" value="ECO:0007669"/>
    <property type="project" value="UniProtKB-KW"/>
</dbReference>
<evidence type="ECO:0000256" key="2">
    <source>
        <dbReference type="ARBA" id="ARBA00022448"/>
    </source>
</evidence>
<organism evidence="10 11">
    <name type="scientific">Carnegiea gigantea</name>
    <dbReference type="NCBI Taxonomy" id="171969"/>
    <lineage>
        <taxon>Eukaryota</taxon>
        <taxon>Viridiplantae</taxon>
        <taxon>Streptophyta</taxon>
        <taxon>Embryophyta</taxon>
        <taxon>Tracheophyta</taxon>
        <taxon>Spermatophyta</taxon>
        <taxon>Magnoliopsida</taxon>
        <taxon>eudicotyledons</taxon>
        <taxon>Gunneridae</taxon>
        <taxon>Pentapetalae</taxon>
        <taxon>Caryophyllales</taxon>
        <taxon>Cactineae</taxon>
        <taxon>Cactaceae</taxon>
        <taxon>Cactoideae</taxon>
        <taxon>Echinocereeae</taxon>
        <taxon>Carnegiea</taxon>
    </lineage>
</organism>
<feature type="compositionally biased region" description="Low complexity" evidence="7">
    <location>
        <begin position="31"/>
        <end position="42"/>
    </location>
</feature>
<feature type="transmembrane region" description="Helical" evidence="8">
    <location>
        <begin position="149"/>
        <end position="172"/>
    </location>
</feature>
<dbReference type="InterPro" id="IPR013057">
    <property type="entry name" value="AA_transpt_TM"/>
</dbReference>
<evidence type="ECO:0000313" key="11">
    <source>
        <dbReference type="Proteomes" id="UP001153076"/>
    </source>
</evidence>
<sequence length="203" mass="21997">MWISSFGNVQRQLKFGGTWQGKDGAGFGPESQSTNGSSSTSSTANIIPIGPQTFWCFCGTCGNGEMRIAFTTLKIFPTTKGLPLFKAEVEVVQQHEVDGNQFKGTSDQKAKNDLDAGALFVLESKGSWVNCGCHLTTSIVAPPLLSLPYAFVFLGWPGGILCLVAGALVSFYSYNLLSLVLEHHAQMGRRQLRFRDMAHDILG</sequence>
<evidence type="ECO:0000256" key="5">
    <source>
        <dbReference type="ARBA" id="ARBA00022989"/>
    </source>
</evidence>
<evidence type="ECO:0000256" key="3">
    <source>
        <dbReference type="ARBA" id="ARBA00022692"/>
    </source>
</evidence>
<keyword evidence="2" id="KW-0813">Transport</keyword>
<keyword evidence="3 8" id="KW-0812">Transmembrane</keyword>
<dbReference type="Proteomes" id="UP001153076">
    <property type="component" value="Unassembled WGS sequence"/>
</dbReference>
<dbReference type="GO" id="GO:0016020">
    <property type="term" value="C:membrane"/>
    <property type="evidence" value="ECO:0007669"/>
    <property type="project" value="UniProtKB-SubCell"/>
</dbReference>